<dbReference type="GO" id="GO:0006260">
    <property type="term" value="P:DNA replication"/>
    <property type="evidence" value="ECO:0007669"/>
    <property type="project" value="UniProtKB-KW"/>
</dbReference>
<dbReference type="Pfam" id="PF00508">
    <property type="entry name" value="PPV_E2_N"/>
    <property type="match status" value="1"/>
</dbReference>
<feature type="compositionally biased region" description="Basic residues" evidence="13">
    <location>
        <begin position="228"/>
        <end position="237"/>
    </location>
</feature>
<comment type="PTM">
    <text evidence="12">Phosphorylated.</text>
</comment>
<evidence type="ECO:0000256" key="4">
    <source>
        <dbReference type="ARBA" id="ARBA00022518"/>
    </source>
</evidence>
<evidence type="ECO:0000256" key="10">
    <source>
        <dbReference type="ARBA" id="ARBA00023159"/>
    </source>
</evidence>
<dbReference type="InterPro" id="IPR033668">
    <property type="entry name" value="Reg_prot_E2"/>
</dbReference>
<dbReference type="GO" id="GO:0042025">
    <property type="term" value="C:host cell nucleus"/>
    <property type="evidence" value="ECO:0007669"/>
    <property type="project" value="UniProtKB-SubCell"/>
</dbReference>
<dbReference type="InterPro" id="IPR001866">
    <property type="entry name" value="PPV_E2_N"/>
</dbReference>
<dbReference type="InterPro" id="IPR036050">
    <property type="entry name" value="Regulatory_protein_E2_N"/>
</dbReference>
<keyword evidence="12" id="KW-0832">Ubl conjugation</keyword>
<evidence type="ECO:0000256" key="12">
    <source>
        <dbReference type="HAMAP-Rule" id="MF_04001"/>
    </source>
</evidence>
<evidence type="ECO:0000259" key="14">
    <source>
        <dbReference type="Pfam" id="PF00508"/>
    </source>
</evidence>
<feature type="cross-link" description="Glycyl lysine isopeptide (Lys-Gly) (interchain with G-Cter in SUMO)" evidence="12">
    <location>
        <position position="297"/>
    </location>
</feature>
<dbReference type="GO" id="GO:0003700">
    <property type="term" value="F:DNA-binding transcription factor activity"/>
    <property type="evidence" value="ECO:0007669"/>
    <property type="project" value="UniProtKB-UniRule"/>
</dbReference>
<dbReference type="GO" id="GO:0000166">
    <property type="term" value="F:nucleotide binding"/>
    <property type="evidence" value="ECO:0007669"/>
    <property type="project" value="UniProtKB-UniRule"/>
</dbReference>
<evidence type="ECO:0000256" key="5">
    <source>
        <dbReference type="ARBA" id="ARBA00022553"/>
    </source>
</evidence>
<evidence type="ECO:0000256" key="7">
    <source>
        <dbReference type="ARBA" id="ARBA00022705"/>
    </source>
</evidence>
<dbReference type="GO" id="GO:0003677">
    <property type="term" value="F:DNA binding"/>
    <property type="evidence" value="ECO:0007669"/>
    <property type="project" value="UniProtKB-UniRule"/>
</dbReference>
<feature type="region of interest" description="Disordered" evidence="13">
    <location>
        <begin position="207"/>
        <end position="277"/>
    </location>
</feature>
<dbReference type="HAMAP" id="MF_04001">
    <property type="entry name" value="PPV_E2"/>
    <property type="match status" value="1"/>
</dbReference>
<dbReference type="InterPro" id="IPR000427">
    <property type="entry name" value="Papillomavirus_E2_C"/>
</dbReference>
<dbReference type="GO" id="GO:0039693">
    <property type="term" value="P:viral DNA genome replication"/>
    <property type="evidence" value="ECO:0007669"/>
    <property type="project" value="UniProtKB-UniRule"/>
</dbReference>
<feature type="region of interest" description="DNA-binding domain" evidence="12">
    <location>
        <begin position="290"/>
        <end position="374"/>
    </location>
</feature>
<keyword evidence="4 12" id="KW-0244">Early protein</keyword>
<name>W8RHQ6_9PAPI</name>
<dbReference type="Gene3D" id="2.170.200.10">
    <property type="entry name" value="Papillomavirus E2 early protein domain"/>
    <property type="match status" value="1"/>
</dbReference>
<dbReference type="RefSeq" id="YP_009021866.1">
    <property type="nucleotide sequence ID" value="NC_023873.1"/>
</dbReference>
<keyword evidence="6 12" id="KW-1048">Host nucleus</keyword>
<evidence type="ECO:0000256" key="2">
    <source>
        <dbReference type="ARBA" id="ARBA00007794"/>
    </source>
</evidence>
<comment type="similarity">
    <text evidence="2">Belongs to the papillomaviridae E8^E2C protein family.</text>
</comment>
<feature type="domain" description="Papillomavirus E2 C-terminal" evidence="15">
    <location>
        <begin position="292"/>
        <end position="371"/>
    </location>
</feature>
<comment type="PTM">
    <text evidence="12">Sumoylation plays a regulatory role in E2 transcriptional activity.</text>
</comment>
<evidence type="ECO:0000256" key="6">
    <source>
        <dbReference type="ARBA" id="ARBA00022562"/>
    </source>
</evidence>
<evidence type="ECO:0000313" key="16">
    <source>
        <dbReference type="EMBL" id="AHL83545.1"/>
    </source>
</evidence>
<evidence type="ECO:0000256" key="1">
    <source>
        <dbReference type="ARBA" id="ARBA00004147"/>
    </source>
</evidence>
<dbReference type="Gene3D" id="1.10.287.30">
    <property type="entry name" value="E2 (early) protein, N terminal domain, subdomain 1"/>
    <property type="match status" value="1"/>
</dbReference>
<dbReference type="OrthoDB" id="15886at10239"/>
<dbReference type="GeneID" id="18982973"/>
<organism evidence="16 17">
    <name type="scientific">Enhydra lutris papillomavirus 1</name>
    <dbReference type="NCBI Taxonomy" id="1472717"/>
    <lineage>
        <taxon>Viruses</taxon>
        <taxon>Monodnaviria</taxon>
        <taxon>Shotokuvirae</taxon>
        <taxon>Cossaviricota</taxon>
        <taxon>Papovaviricetes</taxon>
        <taxon>Zurhausenvirales</taxon>
        <taxon>Papillomaviridae</taxon>
        <taxon>Firstpapillomavirinae</taxon>
        <taxon>Lambdapapillomavirus</taxon>
        <taxon>Lambdapapillomavirus 4</taxon>
    </lineage>
</organism>
<keyword evidence="10 12" id="KW-0010">Activator</keyword>
<comment type="subunit">
    <text evidence="12">Binds DNA as homodimer. Interacts with protein E1; this interaction greatly increases E1 DNA-binding activity. Interacts with protein L1; this interaction enhances E2-dependent replication and transcription activation. Interacts with protein L2; this interaction inhibits E2 transcriptional activity but not DNA replication function E2. Interacts with protein E7; this interaction inhibits E7 oncogenic activity. Interacts with host TAF1; this interaction modulates E2-dependent transcriptional regulation. Interacts with host BRD4; this interaction mediates E2 transcriptional activation function. Additionally, the interaction with host BRD4 on mitotic chromosomes mediates tethering of the viral genome. Interacts with host TOPBP1; this interaction is required for optimal viral DNA replication.</text>
</comment>
<keyword evidence="5 12" id="KW-0597">Phosphoprotein</keyword>
<proteinExistence type="inferred from homology"/>
<keyword evidence="8 12" id="KW-0805">Transcription regulation</keyword>
<dbReference type="Pfam" id="PF00511">
    <property type="entry name" value="PPV_E2_C"/>
    <property type="match status" value="1"/>
</dbReference>
<dbReference type="Proteomes" id="UP000132112">
    <property type="component" value="Segment"/>
</dbReference>
<accession>W8RHQ6</accession>
<dbReference type="GO" id="GO:0006275">
    <property type="term" value="P:regulation of DNA replication"/>
    <property type="evidence" value="ECO:0007669"/>
    <property type="project" value="UniProtKB-UniRule"/>
</dbReference>
<evidence type="ECO:0000259" key="15">
    <source>
        <dbReference type="Pfam" id="PF00511"/>
    </source>
</evidence>
<gene>
    <name evidence="12 16" type="primary">E2</name>
    <name evidence="16" type="ORF">ElPV1gp4</name>
</gene>
<dbReference type="InterPro" id="IPR042504">
    <property type="entry name" value="Regulatory_protein_E2_N_2"/>
</dbReference>
<dbReference type="InterPro" id="IPR035975">
    <property type="entry name" value="E2/EBNA1_C_sf"/>
</dbReference>
<evidence type="ECO:0000313" key="17">
    <source>
        <dbReference type="Proteomes" id="UP000132112"/>
    </source>
</evidence>
<dbReference type="GO" id="GO:0006351">
    <property type="term" value="P:DNA-templated transcription"/>
    <property type="evidence" value="ECO:0007669"/>
    <property type="project" value="UniProtKB-UniRule"/>
</dbReference>
<dbReference type="Gene3D" id="3.30.70.330">
    <property type="match status" value="1"/>
</dbReference>
<keyword evidence="3 12" id="KW-0678">Repressor</keyword>
<evidence type="ECO:0000256" key="8">
    <source>
        <dbReference type="ARBA" id="ARBA00023015"/>
    </source>
</evidence>
<protein>
    <recommendedName>
        <fullName evidence="12">Regulatory protein E2</fullName>
    </recommendedName>
</protein>
<sequence>METLNQALNSVQEDLLSLYEQNSESITDQIQHWNLLRREQVILYYARERGITRLGMTLVPPRHVSQQKAKAAIEQVLYLTSLSQSSFKDERWTLGDTSRERFLTEPENCFKKGGQQIDVKYGGEEDNIVRYTLWANIYFQNEQDSWEKAEGKVDNKGLYYEDADGVRTYYVDFIKEATKYSSNGQYEVLQRVNPVSRPASGAVNSAPLGCASHCSTPKKKTADPPRRGNYRRRRSKPSKQGQHSPGGRQGKQASTSRPTAPSPGEVGRSHKSASPRLGGRLERLIQEARDPPIVVLKGEANPLKCLRYRLTKGYSSTFEEVSTTWKWASCKTKDPCGRARMLVSFSTPDQRDLFLQHVPLPKSVKYFLGSLNDI</sequence>
<feature type="region of interest" description="Transactivation domain" evidence="12">
    <location>
        <begin position="1"/>
        <end position="200"/>
    </location>
</feature>
<evidence type="ECO:0000256" key="9">
    <source>
        <dbReference type="ARBA" id="ARBA00023125"/>
    </source>
</evidence>
<dbReference type="EMBL" id="KJ410351">
    <property type="protein sequence ID" value="AHL83545.1"/>
    <property type="molecule type" value="Genomic_DNA"/>
</dbReference>
<keyword evidence="9 12" id="KW-0238">DNA-binding</keyword>
<keyword evidence="11 12" id="KW-0804">Transcription</keyword>
<comment type="similarity">
    <text evidence="12">Belongs to the papillomaviridae E2 protein family.</text>
</comment>
<dbReference type="InterPro" id="IPR042503">
    <property type="entry name" value="Regulatory_protein_E2_N_1"/>
</dbReference>
<feature type="domain" description="Papillomavirus E2 N-terminal" evidence="14">
    <location>
        <begin position="1"/>
        <end position="195"/>
    </location>
</feature>
<keyword evidence="12" id="KW-1017">Isopeptide bond</keyword>
<dbReference type="InterPro" id="IPR012677">
    <property type="entry name" value="Nucleotide-bd_a/b_plait_sf"/>
</dbReference>
<comment type="subcellular location">
    <subcellularLocation>
        <location evidence="1 12">Host nucleus</location>
    </subcellularLocation>
</comment>
<reference evidence="16 17" key="1">
    <citation type="submission" date="2014-02" db="EMBL/GenBank/DDBJ databases">
        <title>Oral lesions caused by Enhydra lutris papillomavirus 1 in Southern sea otters.</title>
        <authorList>
            <person name="Ng T.F.F."/>
            <person name="Miller M."/>
            <person name="Kondov N.O."/>
            <person name="Puget B."/>
            <person name="Dodd E."/>
            <person name="Delwart E."/>
        </authorList>
    </citation>
    <scope>NUCLEOTIDE SEQUENCE [LARGE SCALE GENOMIC DNA]</scope>
    <source>
        <strain evidence="16">6898-13</strain>
    </source>
</reference>
<dbReference type="KEGG" id="vg:18982973"/>
<evidence type="ECO:0000256" key="13">
    <source>
        <dbReference type="SAM" id="MobiDB-lite"/>
    </source>
</evidence>
<evidence type="ECO:0000256" key="11">
    <source>
        <dbReference type="ARBA" id="ARBA00023163"/>
    </source>
</evidence>
<comment type="function">
    <text evidence="12">Plays a role in the initiation of viral DNA replication. A dimer of E2 interacts with a dimer of E1 in order to improve specificity of E1 DNA binding activity. Once the complex recognizes and binds DNA at specific sites, the E2 dimer is removed from DNA. E2 also regulates viral transcription through binding to the E2RE response element (5'-ACCNNNNNNGGT-3') present in multiple copies in the regulatory regions of the viral genome. Activates or represses transcription depending on E2RE's position with regards to proximal promoter elements including the TATA-box. Repression occurs by sterically hindering the assembly of the transcription initiation complex.</text>
</comment>
<dbReference type="SUPFAM" id="SSF54957">
    <property type="entry name" value="Viral DNA-binding domain"/>
    <property type="match status" value="1"/>
</dbReference>
<evidence type="ECO:0000256" key="3">
    <source>
        <dbReference type="ARBA" id="ARBA00022491"/>
    </source>
</evidence>
<dbReference type="SUPFAM" id="SSF51332">
    <property type="entry name" value="E2 regulatory, transactivation domain"/>
    <property type="match status" value="1"/>
</dbReference>
<keyword evidence="7 12" id="KW-0235">DNA replication</keyword>